<feature type="domain" description="Helicase ATP-binding" evidence="5">
    <location>
        <begin position="173"/>
        <end position="344"/>
    </location>
</feature>
<dbReference type="GO" id="GO:0004386">
    <property type="term" value="F:helicase activity"/>
    <property type="evidence" value="ECO:0007669"/>
    <property type="project" value="UniProtKB-KW"/>
</dbReference>
<dbReference type="SMART" id="SM00487">
    <property type="entry name" value="DEXDc"/>
    <property type="match status" value="1"/>
</dbReference>
<keyword evidence="8" id="KW-1185">Reference proteome</keyword>
<evidence type="ECO:0000259" key="5">
    <source>
        <dbReference type="PROSITE" id="PS51192"/>
    </source>
</evidence>
<dbReference type="InterPro" id="IPR027417">
    <property type="entry name" value="P-loop_NTPase"/>
</dbReference>
<dbReference type="Gene3D" id="3.40.50.10810">
    <property type="entry name" value="Tandem AAA-ATPase domain"/>
    <property type="match status" value="1"/>
</dbReference>
<dbReference type="PROSITE" id="PS51194">
    <property type="entry name" value="HELICASE_CTER"/>
    <property type="match status" value="1"/>
</dbReference>
<evidence type="ECO:0000313" key="7">
    <source>
        <dbReference type="EMBL" id="QOW20221.1"/>
    </source>
</evidence>
<feature type="domain" description="Helicase C-terminal" evidence="6">
    <location>
        <begin position="519"/>
        <end position="688"/>
    </location>
</feature>
<dbReference type="PROSITE" id="PS51192">
    <property type="entry name" value="HELICASE_ATP_BIND_1"/>
    <property type="match status" value="1"/>
</dbReference>
<keyword evidence="2" id="KW-0378">Hydrolase</keyword>
<proteinExistence type="predicted"/>
<dbReference type="GO" id="GO:0016787">
    <property type="term" value="F:hydrolase activity"/>
    <property type="evidence" value="ECO:0007669"/>
    <property type="project" value="UniProtKB-KW"/>
</dbReference>
<keyword evidence="4" id="KW-0067">ATP-binding</keyword>
<evidence type="ECO:0000259" key="6">
    <source>
        <dbReference type="PROSITE" id="PS51194"/>
    </source>
</evidence>
<dbReference type="CDD" id="cd18793">
    <property type="entry name" value="SF2_C_SNF"/>
    <property type="match status" value="1"/>
</dbReference>
<dbReference type="Proteomes" id="UP000594059">
    <property type="component" value="Chromosome"/>
</dbReference>
<dbReference type="SUPFAM" id="SSF52540">
    <property type="entry name" value="P-loop containing nucleoside triphosphate hydrolases"/>
    <property type="match status" value="2"/>
</dbReference>
<reference evidence="7 8" key="1">
    <citation type="submission" date="2020-10" db="EMBL/GenBank/DDBJ databases">
        <title>complete genome sequencing of Lysobacter sp. H21R20.</title>
        <authorList>
            <person name="Bae J.-W."/>
            <person name="Lee S.-Y."/>
        </authorList>
    </citation>
    <scope>NUCLEOTIDE SEQUENCE [LARGE SCALE GENOMIC DNA]</scope>
    <source>
        <strain evidence="7 8">H21R20</strain>
    </source>
</reference>
<dbReference type="InterPro" id="IPR000330">
    <property type="entry name" value="SNF2_N"/>
</dbReference>
<dbReference type="InterPro" id="IPR038718">
    <property type="entry name" value="SNF2-like_sf"/>
</dbReference>
<dbReference type="InterPro" id="IPR057342">
    <property type="entry name" value="DEXDc_RapA"/>
</dbReference>
<dbReference type="RefSeq" id="WP_193986454.1">
    <property type="nucleotide sequence ID" value="NZ_CP063656.1"/>
</dbReference>
<organism evidence="7 8">
    <name type="scientific">Novilysobacter ciconiae</name>
    <dbReference type="NCBI Taxonomy" id="2781022"/>
    <lineage>
        <taxon>Bacteria</taxon>
        <taxon>Pseudomonadati</taxon>
        <taxon>Pseudomonadota</taxon>
        <taxon>Gammaproteobacteria</taxon>
        <taxon>Lysobacterales</taxon>
        <taxon>Lysobacteraceae</taxon>
        <taxon>Novilysobacter</taxon>
    </lineage>
</organism>
<dbReference type="GO" id="GO:0005524">
    <property type="term" value="F:ATP binding"/>
    <property type="evidence" value="ECO:0007669"/>
    <property type="project" value="UniProtKB-KW"/>
</dbReference>
<evidence type="ECO:0000256" key="4">
    <source>
        <dbReference type="ARBA" id="ARBA00022840"/>
    </source>
</evidence>
<dbReference type="KEGG" id="lcic:INQ41_04095"/>
<dbReference type="InterPro" id="IPR014001">
    <property type="entry name" value="Helicase_ATP-bd"/>
</dbReference>
<accession>A0A7S6UH87</accession>
<evidence type="ECO:0000256" key="1">
    <source>
        <dbReference type="ARBA" id="ARBA00022741"/>
    </source>
</evidence>
<keyword evidence="3 7" id="KW-0347">Helicase</keyword>
<protein>
    <submittedName>
        <fullName evidence="7">DEAD/DEAH box helicase family protein</fullName>
    </submittedName>
</protein>
<dbReference type="CDD" id="cd18011">
    <property type="entry name" value="DEXDc_RapA"/>
    <property type="match status" value="1"/>
</dbReference>
<gene>
    <name evidence="7" type="ORF">INQ41_04095</name>
</gene>
<dbReference type="Pfam" id="PF00271">
    <property type="entry name" value="Helicase_C"/>
    <property type="match status" value="1"/>
</dbReference>
<dbReference type="Pfam" id="PF00176">
    <property type="entry name" value="SNF2-rel_dom"/>
    <property type="match status" value="1"/>
</dbReference>
<evidence type="ECO:0000313" key="8">
    <source>
        <dbReference type="Proteomes" id="UP000594059"/>
    </source>
</evidence>
<dbReference type="EMBL" id="CP063656">
    <property type="protein sequence ID" value="QOW20221.1"/>
    <property type="molecule type" value="Genomic_DNA"/>
</dbReference>
<sequence length="945" mass="106230">MGEYLIPANGAWVVAKATSEKTPGVVMASHSSERGVSLTVNWLGKSQRDVVPLRDLECGFKPGYEVLHVPASSFETSLGYGVVHSIRQLGGRTQVLVDFHEDGARIWVPWERLRFIKGARFRFRTGDQGGPDAAERLRLRNLAHALVLWNENTGSLSHFDIDPLPHQIHLVHHILSSGNLNWLIADDVGLGKTIEAGLLIAALRQRNVARRVLLVVPAGLTRQWQEDLKYKFGLDDFLIYGSDFNISDTTHWKLYDRVIASLDKVKVDDHLARLKEAEPWDLIIFDEAHRLTRRQYGMKYQKSDRFELAEALRQRTRNVLMLTATPHQGNQSQFQALLELLRPELKAQFSLLGIDSSVLSKMVFRNRKSDVTDIDGNFVFHGQTSRMVQVDSSPELVELEAQLRSYLKLGYSAAEHLGKGRGGAIGFVMTVYRKLAASSIRTLQLALMRRLVRLTSQAALAATLDDGFMEERYSGEYEETKVAAQETREEFFVGETERLKTLIEVCRAAGEDDQKMQAFLERVIAPITRENPDERVLIFTEYRGTQDYIVEQLQQQYGASKVDVINGGMNVEERRAAIARFEGDGQFLVSTEAGGEGLNLHRRCHLLVNYDLPWNPMRLAQRIGRLYRYGQEHHVVAFNLQGVNSADDLVVSNMYARLDQVAADMAGVDQTSSENLVSDIVGELASLLDVEEILEQASRAGVQRTQENIEDAMRRARETSELQRKLFQHAVSYDADEMRSGFRVGALHLQAFVLGMVRLLGGNVGESRRFPGAAWLLDVPAAAGLPRLGRDGRITFDRELRAESTPVELLDLDHPFVAALMERARSYDFQGLTAAAELPGFSHVVTAMLRWQDERGLRLRQEFHAIAVDRQGALHANPQQVADWLLTPIHTVPCEIDRAVTNGIHTGVESFIDAQLARRSNANLHPENREWLSAAWCSEPTLPTV</sequence>
<keyword evidence="1" id="KW-0547">Nucleotide-binding</keyword>
<name>A0A7S6UH87_9GAMM</name>
<evidence type="ECO:0000256" key="2">
    <source>
        <dbReference type="ARBA" id="ARBA00022801"/>
    </source>
</evidence>
<dbReference type="InterPro" id="IPR049730">
    <property type="entry name" value="SNF2/RAD54-like_C"/>
</dbReference>
<dbReference type="SMART" id="SM00490">
    <property type="entry name" value="HELICc"/>
    <property type="match status" value="1"/>
</dbReference>
<dbReference type="InterPro" id="IPR001650">
    <property type="entry name" value="Helicase_C-like"/>
</dbReference>
<dbReference type="Gene3D" id="3.40.50.300">
    <property type="entry name" value="P-loop containing nucleotide triphosphate hydrolases"/>
    <property type="match status" value="1"/>
</dbReference>
<dbReference type="AlphaFoldDB" id="A0A7S6UH87"/>
<evidence type="ECO:0000256" key="3">
    <source>
        <dbReference type="ARBA" id="ARBA00022806"/>
    </source>
</evidence>
<dbReference type="PANTHER" id="PTHR10799">
    <property type="entry name" value="SNF2/RAD54 HELICASE FAMILY"/>
    <property type="match status" value="1"/>
</dbReference>